<name>A0A9D1HY52_9ACTN</name>
<comment type="caution">
    <text evidence="6">The sequence shown here is derived from an EMBL/GenBank/DDBJ whole genome shotgun (WGS) entry which is preliminary data.</text>
</comment>
<dbReference type="GO" id="GO:0043531">
    <property type="term" value="F:ADP binding"/>
    <property type="evidence" value="ECO:0007669"/>
    <property type="project" value="UniProtKB-UniRule"/>
</dbReference>
<dbReference type="NCBIfam" id="NF003742">
    <property type="entry name" value="PRK05339.1"/>
    <property type="match status" value="1"/>
</dbReference>
<keyword evidence="3 5" id="KW-0547">Nucleotide-binding</keyword>
<evidence type="ECO:0000256" key="4">
    <source>
        <dbReference type="ARBA" id="ARBA00022777"/>
    </source>
</evidence>
<evidence type="ECO:0000256" key="3">
    <source>
        <dbReference type="ARBA" id="ARBA00022741"/>
    </source>
</evidence>
<dbReference type="HAMAP" id="MF_00921">
    <property type="entry name" value="PDRP"/>
    <property type="match status" value="1"/>
</dbReference>
<dbReference type="PANTHER" id="PTHR31756">
    <property type="entry name" value="PYRUVATE, PHOSPHATE DIKINASE REGULATORY PROTEIN 1, CHLOROPLASTIC"/>
    <property type="match status" value="1"/>
</dbReference>
<dbReference type="Proteomes" id="UP000824078">
    <property type="component" value="Unassembled WGS sequence"/>
</dbReference>
<accession>A0A9D1HY52</accession>
<dbReference type="EC" id="2.7.4.27" evidence="5"/>
<dbReference type="InterPro" id="IPR005177">
    <property type="entry name" value="Kinase-pyrophosphorylase"/>
</dbReference>
<keyword evidence="1 5" id="KW-0723">Serine/threonine-protein kinase</keyword>
<dbReference type="GO" id="GO:0004674">
    <property type="term" value="F:protein serine/threonine kinase activity"/>
    <property type="evidence" value="ECO:0007669"/>
    <property type="project" value="UniProtKB-UniRule"/>
</dbReference>
<evidence type="ECO:0000313" key="6">
    <source>
        <dbReference type="EMBL" id="HIU23778.1"/>
    </source>
</evidence>
<dbReference type="Pfam" id="PF03618">
    <property type="entry name" value="Kinase-PPPase"/>
    <property type="match status" value="1"/>
</dbReference>
<dbReference type="GO" id="GO:0016776">
    <property type="term" value="F:phosphotransferase activity, phosphate group as acceptor"/>
    <property type="evidence" value="ECO:0007669"/>
    <property type="project" value="UniProtKB-UniRule"/>
</dbReference>
<gene>
    <name evidence="6" type="ORF">IAD17_02490</name>
</gene>
<proteinExistence type="inferred from homology"/>
<comment type="catalytic activity">
    <reaction evidence="5">
        <text>N(tele)-phospho-L-histidyl/O-phospho-L-threonyl-[pyruvate, phosphate dikinase] + phosphate + H(+) = N(tele)-phospho-L-histidyl/L-threonyl-[pyruvate, phosphate dikinase] + diphosphate</text>
        <dbReference type="Rhea" id="RHEA:43696"/>
        <dbReference type="Rhea" id="RHEA-COMP:10650"/>
        <dbReference type="Rhea" id="RHEA-COMP:10651"/>
        <dbReference type="ChEBI" id="CHEBI:15378"/>
        <dbReference type="ChEBI" id="CHEBI:30013"/>
        <dbReference type="ChEBI" id="CHEBI:33019"/>
        <dbReference type="ChEBI" id="CHEBI:43474"/>
        <dbReference type="ChEBI" id="CHEBI:61977"/>
        <dbReference type="ChEBI" id="CHEBI:83586"/>
        <dbReference type="EC" id="2.7.4.27"/>
    </reaction>
</comment>
<reference evidence="6" key="2">
    <citation type="journal article" date="2021" name="PeerJ">
        <title>Extensive microbial diversity within the chicken gut microbiome revealed by metagenomics and culture.</title>
        <authorList>
            <person name="Gilroy R."/>
            <person name="Ravi A."/>
            <person name="Getino M."/>
            <person name="Pursley I."/>
            <person name="Horton D.L."/>
            <person name="Alikhan N.F."/>
            <person name="Baker D."/>
            <person name="Gharbi K."/>
            <person name="Hall N."/>
            <person name="Watson M."/>
            <person name="Adriaenssens E.M."/>
            <person name="Foster-Nyarko E."/>
            <person name="Jarju S."/>
            <person name="Secka A."/>
            <person name="Antonio M."/>
            <person name="Oren A."/>
            <person name="Chaudhuri R.R."/>
            <person name="La Ragione R."/>
            <person name="Hildebrand F."/>
            <person name="Pallen M.J."/>
        </authorList>
    </citation>
    <scope>NUCLEOTIDE SEQUENCE</scope>
    <source>
        <strain evidence="6">ChiHjej12B11-29160</strain>
    </source>
</reference>
<comment type="similarity">
    <text evidence="5">Belongs to the pyruvate, phosphate/water dikinase regulatory protein family. PDRP subfamily.</text>
</comment>
<keyword evidence="2 5" id="KW-0808">Transferase</keyword>
<dbReference type="PANTHER" id="PTHR31756:SF3">
    <property type="entry name" value="PYRUVATE, PHOSPHATE DIKINASE REGULATORY PROTEIN 1, CHLOROPLASTIC"/>
    <property type="match status" value="1"/>
</dbReference>
<dbReference type="InterPro" id="IPR026565">
    <property type="entry name" value="PPDK_reg"/>
</dbReference>
<evidence type="ECO:0000256" key="2">
    <source>
        <dbReference type="ARBA" id="ARBA00022679"/>
    </source>
</evidence>
<comment type="function">
    <text evidence="5">Bifunctional serine/threonine kinase and phosphorylase involved in the regulation of the pyruvate, phosphate dikinase (PPDK) by catalyzing its phosphorylation/dephosphorylation.</text>
</comment>
<keyword evidence="4 5" id="KW-0418">Kinase</keyword>
<evidence type="ECO:0000256" key="5">
    <source>
        <dbReference type="HAMAP-Rule" id="MF_00921"/>
    </source>
</evidence>
<protein>
    <recommendedName>
        <fullName evidence="5">Putative pyruvate, phosphate dikinase regulatory protein</fullName>
        <shortName evidence="5">PPDK regulatory protein</shortName>
        <ecNumber evidence="5">2.7.11.32</ecNumber>
        <ecNumber evidence="5">2.7.4.27</ecNumber>
    </recommendedName>
</protein>
<sequence length="293" mass="32473">MKANFDLIDEDFDEATPVVHIISDSLGDTASEVVNAAAGQFPNESVRIERLAKVTSVEQVRHYFDEKTDPEIPMAVFHTIVDSNLRAEVRRELDRRAIPSIDLMGPAITVLSTLTGEEPKNVPGVIHNTDGQYFRRVDAMEFFVEHDDGRNPQDLPKADIVLVGVSRTSKTPLSMYLAFLGYRVANVPLALGVEPPQELEQVDPRRLFGLVSSTNTLQAFRQNRLSDDAAFAIAGSYADPHEIVAEQDEARKLMKHLGCIVIRTEGKAVEESATEIISRIEDLEESLSDSEDA</sequence>
<reference evidence="6" key="1">
    <citation type="submission" date="2020-10" db="EMBL/GenBank/DDBJ databases">
        <authorList>
            <person name="Gilroy R."/>
        </authorList>
    </citation>
    <scope>NUCLEOTIDE SEQUENCE</scope>
    <source>
        <strain evidence="6">ChiHjej12B11-29160</strain>
    </source>
</reference>
<dbReference type="EMBL" id="DVMQ01000007">
    <property type="protein sequence ID" value="HIU23778.1"/>
    <property type="molecule type" value="Genomic_DNA"/>
</dbReference>
<feature type="binding site" evidence="5">
    <location>
        <begin position="164"/>
        <end position="171"/>
    </location>
    <ligand>
        <name>ADP</name>
        <dbReference type="ChEBI" id="CHEBI:456216"/>
    </ligand>
</feature>
<comment type="catalytic activity">
    <reaction evidence="5">
        <text>N(tele)-phospho-L-histidyl/L-threonyl-[pyruvate, phosphate dikinase] + ADP = N(tele)-phospho-L-histidyl/O-phospho-L-threonyl-[pyruvate, phosphate dikinase] + AMP + H(+)</text>
        <dbReference type="Rhea" id="RHEA:43692"/>
        <dbReference type="Rhea" id="RHEA-COMP:10650"/>
        <dbReference type="Rhea" id="RHEA-COMP:10651"/>
        <dbReference type="ChEBI" id="CHEBI:15378"/>
        <dbReference type="ChEBI" id="CHEBI:30013"/>
        <dbReference type="ChEBI" id="CHEBI:61977"/>
        <dbReference type="ChEBI" id="CHEBI:83586"/>
        <dbReference type="ChEBI" id="CHEBI:456215"/>
        <dbReference type="ChEBI" id="CHEBI:456216"/>
        <dbReference type="EC" id="2.7.11.32"/>
    </reaction>
</comment>
<organism evidence="6 7">
    <name type="scientific">Candidatus Coprovicinus avistercoris</name>
    <dbReference type="NCBI Taxonomy" id="2840754"/>
    <lineage>
        <taxon>Bacteria</taxon>
        <taxon>Bacillati</taxon>
        <taxon>Actinomycetota</taxon>
        <taxon>Coriobacteriia</taxon>
        <taxon>Coriobacteriales</taxon>
        <taxon>Coriobacteriaceae</taxon>
        <taxon>Coriobacteriaceae incertae sedis</taxon>
        <taxon>Candidatus Coprovicinus</taxon>
    </lineage>
</organism>
<evidence type="ECO:0000313" key="7">
    <source>
        <dbReference type="Proteomes" id="UP000824078"/>
    </source>
</evidence>
<dbReference type="EC" id="2.7.11.32" evidence="5"/>
<dbReference type="GO" id="GO:0005524">
    <property type="term" value="F:ATP binding"/>
    <property type="evidence" value="ECO:0007669"/>
    <property type="project" value="InterPro"/>
</dbReference>
<dbReference type="AlphaFoldDB" id="A0A9D1HY52"/>
<evidence type="ECO:0000256" key="1">
    <source>
        <dbReference type="ARBA" id="ARBA00022527"/>
    </source>
</evidence>